<dbReference type="InterPro" id="IPR011964">
    <property type="entry name" value="YVTN_b-propeller_repeat"/>
</dbReference>
<feature type="domain" description="YNCE-like beta-propeller" evidence="4">
    <location>
        <begin position="16"/>
        <end position="313"/>
    </location>
</feature>
<evidence type="ECO:0000313" key="5">
    <source>
        <dbReference type="EMBL" id="MDR6291784.1"/>
    </source>
</evidence>
<gene>
    <name evidence="5" type="ORF">E9232_004318</name>
</gene>
<dbReference type="Proteomes" id="UP001262410">
    <property type="component" value="Unassembled WGS sequence"/>
</dbReference>
<dbReference type="SUPFAM" id="SSF50974">
    <property type="entry name" value="Nitrous oxide reductase, N-terminal domain"/>
    <property type="match status" value="1"/>
</dbReference>
<dbReference type="RefSeq" id="WP_309797287.1">
    <property type="nucleotide sequence ID" value="NZ_JAVDPW010000007.1"/>
</dbReference>
<feature type="chain" id="PRO_5045095568" evidence="3">
    <location>
        <begin position="20"/>
        <end position="329"/>
    </location>
</feature>
<protein>
    <submittedName>
        <fullName evidence="5">YVTN family beta-propeller protein</fullName>
    </submittedName>
</protein>
<dbReference type="InterPro" id="IPR011045">
    <property type="entry name" value="N2O_reductase_N"/>
</dbReference>
<dbReference type="PANTHER" id="PTHR47197:SF3">
    <property type="entry name" value="DIHYDRO-HEME D1 DEHYDROGENASE"/>
    <property type="match status" value="1"/>
</dbReference>
<dbReference type="EMBL" id="JAVDPW010000007">
    <property type="protein sequence ID" value="MDR6291784.1"/>
    <property type="molecule type" value="Genomic_DNA"/>
</dbReference>
<name>A0ABU1JW45_9PROT</name>
<dbReference type="InterPro" id="IPR051200">
    <property type="entry name" value="Host-pathogen_enzymatic-act"/>
</dbReference>
<feature type="region of interest" description="Disordered" evidence="2">
    <location>
        <begin position="307"/>
        <end position="329"/>
    </location>
</feature>
<evidence type="ECO:0000256" key="2">
    <source>
        <dbReference type="SAM" id="MobiDB-lite"/>
    </source>
</evidence>
<dbReference type="NCBIfam" id="TIGR02276">
    <property type="entry name" value="beta_rpt_yvtn"/>
    <property type="match status" value="1"/>
</dbReference>
<dbReference type="InterPro" id="IPR015943">
    <property type="entry name" value="WD40/YVTN_repeat-like_dom_sf"/>
</dbReference>
<evidence type="ECO:0000256" key="1">
    <source>
        <dbReference type="ARBA" id="ARBA00022729"/>
    </source>
</evidence>
<accession>A0ABU1JW45</accession>
<feature type="signal peptide" evidence="3">
    <location>
        <begin position="1"/>
        <end position="19"/>
    </location>
</feature>
<proteinExistence type="predicted"/>
<sequence length="329" mass="34726">MLRLWALMIAVAVPVSAMANTVIVLNSDDDTMSVISGTDLKELSRGPIGRAPHHLMLTPDGQDLIVANAGGNELVFVDPATGAIRRRLPKISDPYQVGFSPDAKWFVTTSDRLDRVDIYNAADFTLAHRLSLPRMPSHIAFLPDSSRVFITLQATDSVAAIDLATGAVAWTQPVGPQPAGIWMTPAGTLVVGIMGSNHVAEIDPADGHVIRTIETGRGAHNFLAAPDGKALYVSNRVANTISVLDPATLAVTRTLTAPGGPDDMAFSAGGTELWATGRWRSQVDVIDLASGSLKGTIPVGRSPHGIYIHDEPPQAAENDAPPAPAHDVP</sequence>
<evidence type="ECO:0000313" key="6">
    <source>
        <dbReference type="Proteomes" id="UP001262410"/>
    </source>
</evidence>
<dbReference type="Gene3D" id="2.130.10.10">
    <property type="entry name" value="YVTN repeat-like/Quinoprotein amine dehydrogenase"/>
    <property type="match status" value="2"/>
</dbReference>
<dbReference type="PANTHER" id="PTHR47197">
    <property type="entry name" value="PROTEIN NIRF"/>
    <property type="match status" value="1"/>
</dbReference>
<keyword evidence="1 3" id="KW-0732">Signal</keyword>
<comment type="caution">
    <text evidence="5">The sequence shown here is derived from an EMBL/GenBank/DDBJ whole genome shotgun (WGS) entry which is preliminary data.</text>
</comment>
<evidence type="ECO:0000259" key="4">
    <source>
        <dbReference type="Pfam" id="PF21783"/>
    </source>
</evidence>
<keyword evidence="6" id="KW-1185">Reference proteome</keyword>
<organism evidence="5 6">
    <name type="scientific">Inquilinus ginsengisoli</name>
    <dbReference type="NCBI Taxonomy" id="363840"/>
    <lineage>
        <taxon>Bacteria</taxon>
        <taxon>Pseudomonadati</taxon>
        <taxon>Pseudomonadota</taxon>
        <taxon>Alphaproteobacteria</taxon>
        <taxon>Rhodospirillales</taxon>
        <taxon>Rhodospirillaceae</taxon>
        <taxon>Inquilinus</taxon>
    </lineage>
</organism>
<reference evidence="5 6" key="1">
    <citation type="submission" date="2023-07" db="EMBL/GenBank/DDBJ databases">
        <title>Sorghum-associated microbial communities from plants grown in Nebraska, USA.</title>
        <authorList>
            <person name="Schachtman D."/>
        </authorList>
    </citation>
    <scope>NUCLEOTIDE SEQUENCE [LARGE SCALE GENOMIC DNA]</scope>
    <source>
        <strain evidence="5 6">584</strain>
    </source>
</reference>
<dbReference type="Pfam" id="PF21783">
    <property type="entry name" value="YNCE"/>
    <property type="match status" value="1"/>
</dbReference>
<dbReference type="InterPro" id="IPR048433">
    <property type="entry name" value="YNCE-like_beta-prop"/>
</dbReference>
<evidence type="ECO:0000256" key="3">
    <source>
        <dbReference type="SAM" id="SignalP"/>
    </source>
</evidence>